<comment type="caution">
    <text evidence="7">The sequence shown here is derived from an EMBL/GenBank/DDBJ whole genome shotgun (WGS) entry which is preliminary data.</text>
</comment>
<comment type="subcellular location">
    <subcellularLocation>
        <location evidence="1">Nucleus</location>
    </subcellularLocation>
</comment>
<keyword evidence="3" id="KW-0805">Transcription regulation</keyword>
<accession>A0A5C6NNM0</accession>
<organism evidence="7 8">
    <name type="scientific">Takifugu flavidus</name>
    <name type="common">sansaifugu</name>
    <dbReference type="NCBI Taxonomy" id="433684"/>
    <lineage>
        <taxon>Eukaryota</taxon>
        <taxon>Metazoa</taxon>
        <taxon>Chordata</taxon>
        <taxon>Craniata</taxon>
        <taxon>Vertebrata</taxon>
        <taxon>Euteleostomi</taxon>
        <taxon>Actinopterygii</taxon>
        <taxon>Neopterygii</taxon>
        <taxon>Teleostei</taxon>
        <taxon>Neoteleostei</taxon>
        <taxon>Acanthomorphata</taxon>
        <taxon>Eupercaria</taxon>
        <taxon>Tetraodontiformes</taxon>
        <taxon>Tetradontoidea</taxon>
        <taxon>Tetraodontidae</taxon>
        <taxon>Takifugu</taxon>
    </lineage>
</organism>
<dbReference type="GO" id="GO:0006367">
    <property type="term" value="P:transcription initiation at RNA polymerase II promoter"/>
    <property type="evidence" value="ECO:0007669"/>
    <property type="project" value="TreeGrafter"/>
</dbReference>
<evidence type="ECO:0000256" key="2">
    <source>
        <dbReference type="ARBA" id="ARBA00006178"/>
    </source>
</evidence>
<evidence type="ECO:0000313" key="7">
    <source>
        <dbReference type="EMBL" id="TWW67227.1"/>
    </source>
</evidence>
<evidence type="ECO:0000256" key="5">
    <source>
        <dbReference type="ARBA" id="ARBA00023242"/>
    </source>
</evidence>
<dbReference type="AlphaFoldDB" id="A0A5C6NNM0"/>
<dbReference type="GO" id="GO:0016251">
    <property type="term" value="F:RNA polymerase II general transcription initiation factor activity"/>
    <property type="evidence" value="ECO:0007669"/>
    <property type="project" value="TreeGrafter"/>
</dbReference>
<evidence type="ECO:0000256" key="4">
    <source>
        <dbReference type="ARBA" id="ARBA00023163"/>
    </source>
</evidence>
<dbReference type="EMBL" id="RHFK02000012">
    <property type="protein sequence ID" value="TWW67227.1"/>
    <property type="molecule type" value="Genomic_DNA"/>
</dbReference>
<gene>
    <name evidence="7" type="ORF">D4764_02G0002680</name>
</gene>
<reference evidence="7 8" key="1">
    <citation type="submission" date="2019-04" db="EMBL/GenBank/DDBJ databases">
        <title>Chromosome genome assembly for Takifugu flavidus.</title>
        <authorList>
            <person name="Xiao S."/>
        </authorList>
    </citation>
    <scope>NUCLEOTIDE SEQUENCE [LARGE SCALE GENOMIC DNA]</scope>
    <source>
        <strain evidence="7">HTHZ2018</strain>
        <tissue evidence="7">Muscle</tissue>
    </source>
</reference>
<dbReference type="InterPro" id="IPR007900">
    <property type="entry name" value="TAF4_C"/>
</dbReference>
<dbReference type="Pfam" id="PF05236">
    <property type="entry name" value="TAF4"/>
    <property type="match status" value="1"/>
</dbReference>
<name>A0A5C6NNM0_9TELE</name>
<evidence type="ECO:0000313" key="8">
    <source>
        <dbReference type="Proteomes" id="UP000324091"/>
    </source>
</evidence>
<keyword evidence="4" id="KW-0804">Transcription</keyword>
<dbReference type="InterPro" id="IPR045144">
    <property type="entry name" value="TAF4"/>
</dbReference>
<evidence type="ECO:0000256" key="1">
    <source>
        <dbReference type="ARBA" id="ARBA00004123"/>
    </source>
</evidence>
<protein>
    <submittedName>
        <fullName evidence="7">TFIID subunit 4 RNA polymerase II TBP-associated factor subunit C</fullName>
    </submittedName>
</protein>
<dbReference type="GO" id="GO:0005669">
    <property type="term" value="C:transcription factor TFIID complex"/>
    <property type="evidence" value="ECO:0007669"/>
    <property type="project" value="InterPro"/>
</dbReference>
<evidence type="ECO:0000256" key="3">
    <source>
        <dbReference type="ARBA" id="ARBA00023015"/>
    </source>
</evidence>
<sequence>MVLRRHQLPVGHSCPSIQVSGSMATTLASSSSLSTSSRQYTRQRITRVNLRDLIFYMEQERETAHSLLLYRALLK</sequence>
<keyword evidence="5" id="KW-0539">Nucleus</keyword>
<dbReference type="PANTHER" id="PTHR15138">
    <property type="entry name" value="TRANSCRIPTION INITIATION FACTOR TFIID SUBUNIT 4"/>
    <property type="match status" value="1"/>
</dbReference>
<comment type="similarity">
    <text evidence="2">Belongs to the TAF4 family.</text>
</comment>
<dbReference type="PANTHER" id="PTHR15138:SF14">
    <property type="entry name" value="TRANSCRIPTION INITIATION FACTOR TFIID SUBUNIT 4"/>
    <property type="match status" value="1"/>
</dbReference>
<evidence type="ECO:0000259" key="6">
    <source>
        <dbReference type="Pfam" id="PF05236"/>
    </source>
</evidence>
<keyword evidence="8" id="KW-1185">Reference proteome</keyword>
<feature type="domain" description="Transcription initiation factor TFIID component TAF4 C-terminal" evidence="6">
    <location>
        <begin position="27"/>
        <end position="72"/>
    </location>
</feature>
<dbReference type="Proteomes" id="UP000324091">
    <property type="component" value="Chromosome 2"/>
</dbReference>
<proteinExistence type="inferred from homology"/>
<dbReference type="GO" id="GO:0003677">
    <property type="term" value="F:DNA binding"/>
    <property type="evidence" value="ECO:0007669"/>
    <property type="project" value="TreeGrafter"/>
</dbReference>